<gene>
    <name evidence="2" type="primary">LOC107929020</name>
</gene>
<evidence type="ECO:0000313" key="2">
    <source>
        <dbReference type="RefSeq" id="XP_016715832.1"/>
    </source>
</evidence>
<evidence type="ECO:0000313" key="1">
    <source>
        <dbReference type="Proteomes" id="UP000818029"/>
    </source>
</evidence>
<keyword evidence="1" id="KW-1185">Reference proteome</keyword>
<dbReference type="KEGG" id="ghi:107929020"/>
<dbReference type="STRING" id="3635.A0A1U8LMP2"/>
<organism evidence="1 2">
    <name type="scientific">Gossypium hirsutum</name>
    <name type="common">Upland cotton</name>
    <name type="synonym">Gossypium mexicanum</name>
    <dbReference type="NCBI Taxonomy" id="3635"/>
    <lineage>
        <taxon>Eukaryota</taxon>
        <taxon>Viridiplantae</taxon>
        <taxon>Streptophyta</taxon>
        <taxon>Embryophyta</taxon>
        <taxon>Tracheophyta</taxon>
        <taxon>Spermatophyta</taxon>
        <taxon>Magnoliopsida</taxon>
        <taxon>eudicotyledons</taxon>
        <taxon>Gunneridae</taxon>
        <taxon>Pentapetalae</taxon>
        <taxon>rosids</taxon>
        <taxon>malvids</taxon>
        <taxon>Malvales</taxon>
        <taxon>Malvaceae</taxon>
        <taxon>Malvoideae</taxon>
        <taxon>Gossypium</taxon>
    </lineage>
</organism>
<dbReference type="PANTHER" id="PTHR34657">
    <property type="entry name" value="EMBRYO SAC DEVELOPMENT ARREST 6"/>
    <property type="match status" value="1"/>
</dbReference>
<reference evidence="2" key="2">
    <citation type="submission" date="2025-08" db="UniProtKB">
        <authorList>
            <consortium name="RefSeq"/>
        </authorList>
    </citation>
    <scope>IDENTIFICATION</scope>
</reference>
<proteinExistence type="predicted"/>
<dbReference type="AlphaFoldDB" id="A0A1U8LMP2"/>
<reference evidence="1" key="1">
    <citation type="journal article" date="2020" name="Nat. Genet.">
        <title>Genomic diversifications of five Gossypium allopolyploid species and their impact on cotton improvement.</title>
        <authorList>
            <person name="Chen Z.J."/>
            <person name="Sreedasyam A."/>
            <person name="Ando A."/>
            <person name="Song Q."/>
            <person name="De Santiago L.M."/>
            <person name="Hulse-Kemp A.M."/>
            <person name="Ding M."/>
            <person name="Ye W."/>
            <person name="Kirkbride R.C."/>
            <person name="Jenkins J."/>
            <person name="Plott C."/>
            <person name="Lovell J."/>
            <person name="Lin Y.M."/>
            <person name="Vaughn R."/>
            <person name="Liu B."/>
            <person name="Simpson S."/>
            <person name="Scheffler B.E."/>
            <person name="Wen L."/>
            <person name="Saski C.A."/>
            <person name="Grover C.E."/>
            <person name="Hu G."/>
            <person name="Conover J.L."/>
            <person name="Carlson J.W."/>
            <person name="Shu S."/>
            <person name="Boston L.B."/>
            <person name="Williams M."/>
            <person name="Peterson D.G."/>
            <person name="McGee K."/>
            <person name="Jones D.C."/>
            <person name="Wendel J.F."/>
            <person name="Stelly D.M."/>
            <person name="Grimwood J."/>
            <person name="Schmutz J."/>
        </authorList>
    </citation>
    <scope>NUCLEOTIDE SEQUENCE [LARGE SCALE GENOMIC DNA]</scope>
    <source>
        <strain evidence="1">cv. TM-1</strain>
    </source>
</reference>
<dbReference type="GeneID" id="107929020"/>
<dbReference type="RefSeq" id="XP_016715832.1">
    <property type="nucleotide sequence ID" value="XM_016860343.2"/>
</dbReference>
<sequence length="141" mass="15799">MKMSHHPHSILTPGISRKRKEREPFYSFKPSMPVQSPVYTGPKPLPSSNCSNQLLAGYMAHEFLTRGTLLGQKFDPARSEAVPVIGSLAGPRKPVVKLETEPRNLKKESQRYADVARILKDDGTHIPGIVNPTQLSRWIKM</sequence>
<evidence type="ECO:0008006" key="3">
    <source>
        <dbReference type="Google" id="ProtNLM"/>
    </source>
</evidence>
<dbReference type="PANTHER" id="PTHR34657:SF4">
    <property type="entry name" value="EMBRYO SAC DEVELOPMENT ARREST 6"/>
    <property type="match status" value="1"/>
</dbReference>
<dbReference type="PaxDb" id="3635-A0A1U8LMP2"/>
<name>A0A1U8LMP2_GOSHI</name>
<dbReference type="Proteomes" id="UP000818029">
    <property type="component" value="Chromosome D09"/>
</dbReference>
<protein>
    <recommendedName>
        <fullName evidence="3">Embryo sac development arrest 6</fullName>
    </recommendedName>
</protein>
<accession>A0A1U8LMP2</accession>
<dbReference type="OrthoDB" id="687843at2759"/>